<evidence type="ECO:0000313" key="4">
    <source>
        <dbReference type="Proteomes" id="UP000823894"/>
    </source>
</evidence>
<dbReference type="Pfam" id="PF00149">
    <property type="entry name" value="Metallophos"/>
    <property type="match status" value="1"/>
</dbReference>
<sequence length="353" mass="40691">MKFIHIADVHLGAQPDAGTAYSKERPRELWDTLEKVLDVCEREQTDLLLIAGDLFHRQPLLRELKELDYLFSELSRTKVVLIAGNHDYIRRDSYYRTFQWSGNVIPLFGRGPEYVEFPELRTAVYGLSYHSREIREPLYDSIFARGRQKYEILLAHGGDEKHIPINRGMLEKSGFDYIAMGHIHRPQALVKNRIIYSGALEPVDRNDTGPHGYVRGEISDQGVRTQWISCACREYIHLEAEVDENDTSGSVRRKIGKLINEHGKNNIYKIALKGRRSAEIEFDTRHMDEFGNILEITDRSRPAYDFEKLLRENPENLIGKYIEAFAGCTEESVEFQAMCEGVEALLENKGQQV</sequence>
<dbReference type="CDD" id="cd00840">
    <property type="entry name" value="MPP_Mre11_N"/>
    <property type="match status" value="1"/>
</dbReference>
<evidence type="ECO:0000259" key="2">
    <source>
        <dbReference type="Pfam" id="PF00149"/>
    </source>
</evidence>
<proteinExistence type="predicted"/>
<dbReference type="Proteomes" id="UP000823894">
    <property type="component" value="Unassembled WGS sequence"/>
</dbReference>
<name>A0A9D2NVI5_9FIRM</name>
<dbReference type="InterPro" id="IPR050535">
    <property type="entry name" value="DNA_Repair-Maintenance_Comp"/>
</dbReference>
<keyword evidence="3" id="KW-0269">Exonuclease</keyword>
<protein>
    <submittedName>
        <fullName evidence="3">DNA repair exonuclease</fullName>
    </submittedName>
</protein>
<evidence type="ECO:0000256" key="1">
    <source>
        <dbReference type="ARBA" id="ARBA00022801"/>
    </source>
</evidence>
<dbReference type="PANTHER" id="PTHR30337">
    <property type="entry name" value="COMPONENT OF ATP-DEPENDENT DSDNA EXONUCLEASE"/>
    <property type="match status" value="1"/>
</dbReference>
<evidence type="ECO:0000313" key="3">
    <source>
        <dbReference type="EMBL" id="HJC39441.1"/>
    </source>
</evidence>
<keyword evidence="1" id="KW-0378">Hydrolase</keyword>
<dbReference type="EMBL" id="DWWK01000163">
    <property type="protein sequence ID" value="HJC39441.1"/>
    <property type="molecule type" value="Genomic_DNA"/>
</dbReference>
<comment type="caution">
    <text evidence="3">The sequence shown here is derived from an EMBL/GenBank/DDBJ whole genome shotgun (WGS) entry which is preliminary data.</text>
</comment>
<dbReference type="GO" id="GO:0004527">
    <property type="term" value="F:exonuclease activity"/>
    <property type="evidence" value="ECO:0007669"/>
    <property type="project" value="UniProtKB-KW"/>
</dbReference>
<dbReference type="InterPro" id="IPR029052">
    <property type="entry name" value="Metallo-depent_PP-like"/>
</dbReference>
<feature type="domain" description="Calcineurin-like phosphoesterase" evidence="2">
    <location>
        <begin position="1"/>
        <end position="186"/>
    </location>
</feature>
<dbReference type="SUPFAM" id="SSF56300">
    <property type="entry name" value="Metallo-dependent phosphatases"/>
    <property type="match status" value="1"/>
</dbReference>
<dbReference type="Gene3D" id="3.60.21.10">
    <property type="match status" value="1"/>
</dbReference>
<organism evidence="3 4">
    <name type="scientific">Candidatus Mediterraneibacter faecigallinarum</name>
    <dbReference type="NCBI Taxonomy" id="2838669"/>
    <lineage>
        <taxon>Bacteria</taxon>
        <taxon>Bacillati</taxon>
        <taxon>Bacillota</taxon>
        <taxon>Clostridia</taxon>
        <taxon>Lachnospirales</taxon>
        <taxon>Lachnospiraceae</taxon>
        <taxon>Mediterraneibacter</taxon>
    </lineage>
</organism>
<reference evidence="3" key="1">
    <citation type="journal article" date="2021" name="PeerJ">
        <title>Extensive microbial diversity within the chicken gut microbiome revealed by metagenomics and culture.</title>
        <authorList>
            <person name="Gilroy R."/>
            <person name="Ravi A."/>
            <person name="Getino M."/>
            <person name="Pursley I."/>
            <person name="Horton D.L."/>
            <person name="Alikhan N.F."/>
            <person name="Baker D."/>
            <person name="Gharbi K."/>
            <person name="Hall N."/>
            <person name="Watson M."/>
            <person name="Adriaenssens E.M."/>
            <person name="Foster-Nyarko E."/>
            <person name="Jarju S."/>
            <person name="Secka A."/>
            <person name="Antonio M."/>
            <person name="Oren A."/>
            <person name="Chaudhuri R.R."/>
            <person name="La Ragione R."/>
            <person name="Hildebrand F."/>
            <person name="Pallen M.J."/>
        </authorList>
    </citation>
    <scope>NUCLEOTIDE SEQUENCE</scope>
    <source>
        <strain evidence="3">ChiGjej1B1-1692</strain>
    </source>
</reference>
<keyword evidence="3" id="KW-0540">Nuclease</keyword>
<dbReference type="AlphaFoldDB" id="A0A9D2NVI5"/>
<gene>
    <name evidence="3" type="ORF">H9757_10350</name>
</gene>
<dbReference type="InterPro" id="IPR041796">
    <property type="entry name" value="Mre11_N"/>
</dbReference>
<reference evidence="3" key="2">
    <citation type="submission" date="2021-04" db="EMBL/GenBank/DDBJ databases">
        <authorList>
            <person name="Gilroy R."/>
        </authorList>
    </citation>
    <scope>NUCLEOTIDE SEQUENCE</scope>
    <source>
        <strain evidence="3">ChiGjej1B1-1692</strain>
    </source>
</reference>
<dbReference type="InterPro" id="IPR004843">
    <property type="entry name" value="Calcineurin-like_PHP"/>
</dbReference>
<accession>A0A9D2NVI5</accession>